<accession>A0ABV2WX15</accession>
<protein>
    <submittedName>
        <fullName evidence="2">Urea ABC transporter substrate-binding protein</fullName>
    </submittedName>
</protein>
<evidence type="ECO:0000256" key="1">
    <source>
        <dbReference type="SAM" id="MobiDB-lite"/>
    </source>
</evidence>
<dbReference type="PRINTS" id="PR00337">
    <property type="entry name" value="LEUILEVALBP"/>
</dbReference>
<comment type="caution">
    <text evidence="2">The sequence shown here is derived from an EMBL/GenBank/DDBJ whole genome shotgun (WGS) entry which is preliminary data.</text>
</comment>
<dbReference type="Gene3D" id="3.40.50.2300">
    <property type="match status" value="2"/>
</dbReference>
<keyword evidence="3" id="KW-1185">Reference proteome</keyword>
<dbReference type="RefSeq" id="WP_356959829.1">
    <property type="nucleotide sequence ID" value="NZ_JBEYBD010000036.1"/>
</dbReference>
<dbReference type="Pfam" id="PF13433">
    <property type="entry name" value="Peripla_BP_5"/>
    <property type="match status" value="1"/>
</dbReference>
<dbReference type="Proteomes" id="UP001550628">
    <property type="component" value="Unassembled WGS sequence"/>
</dbReference>
<dbReference type="InterPro" id="IPR017777">
    <property type="entry name" value="ABC_urea-bd_UrtA"/>
</dbReference>
<organism evidence="2 3">
    <name type="scientific">Nocardia rhamnosiphila</name>
    <dbReference type="NCBI Taxonomy" id="426716"/>
    <lineage>
        <taxon>Bacteria</taxon>
        <taxon>Bacillati</taxon>
        <taxon>Actinomycetota</taxon>
        <taxon>Actinomycetes</taxon>
        <taxon>Mycobacteriales</taxon>
        <taxon>Nocardiaceae</taxon>
        <taxon>Nocardia</taxon>
    </lineage>
</organism>
<name>A0ABV2WX15_9NOCA</name>
<feature type="region of interest" description="Disordered" evidence="1">
    <location>
        <begin position="1"/>
        <end position="27"/>
    </location>
</feature>
<reference evidence="2 3" key="1">
    <citation type="submission" date="2024-06" db="EMBL/GenBank/DDBJ databases">
        <title>The Natural Products Discovery Center: Release of the First 8490 Sequenced Strains for Exploring Actinobacteria Biosynthetic Diversity.</title>
        <authorList>
            <person name="Kalkreuter E."/>
            <person name="Kautsar S.A."/>
            <person name="Yang D."/>
            <person name="Bader C.D."/>
            <person name="Teijaro C.N."/>
            <person name="Fluegel L."/>
            <person name="Davis C.M."/>
            <person name="Simpson J.R."/>
            <person name="Lauterbach L."/>
            <person name="Steele A.D."/>
            <person name="Gui C."/>
            <person name="Meng S."/>
            <person name="Li G."/>
            <person name="Viehrig K."/>
            <person name="Ye F."/>
            <person name="Su P."/>
            <person name="Kiefer A.F."/>
            <person name="Nichols A."/>
            <person name="Cepeda A.J."/>
            <person name="Yan W."/>
            <person name="Fan B."/>
            <person name="Jiang Y."/>
            <person name="Adhikari A."/>
            <person name="Zheng C.-J."/>
            <person name="Schuster L."/>
            <person name="Cowan T.M."/>
            <person name="Smanski M.J."/>
            <person name="Chevrette M.G."/>
            <person name="De Carvalho L.P.S."/>
            <person name="Shen B."/>
        </authorList>
    </citation>
    <scope>NUCLEOTIDE SEQUENCE [LARGE SCALE GENOMIC DNA]</scope>
    <source>
        <strain evidence="2 3">NPDC019708</strain>
    </source>
</reference>
<dbReference type="CDD" id="cd06355">
    <property type="entry name" value="PBP1_FmdD-like"/>
    <property type="match status" value="1"/>
</dbReference>
<proteinExistence type="predicted"/>
<dbReference type="PANTHER" id="PTHR47628:SF1">
    <property type="entry name" value="ALIPHATIC AMIDASE EXPRESSION-REGULATING PROTEIN"/>
    <property type="match status" value="1"/>
</dbReference>
<evidence type="ECO:0000313" key="2">
    <source>
        <dbReference type="EMBL" id="MEU1955426.1"/>
    </source>
</evidence>
<dbReference type="NCBIfam" id="TIGR03407">
    <property type="entry name" value="urea_ABC_UrtA"/>
    <property type="match status" value="1"/>
</dbReference>
<dbReference type="InterPro" id="IPR000709">
    <property type="entry name" value="Leu_Ile_Val-bd"/>
</dbReference>
<dbReference type="SUPFAM" id="SSF53822">
    <property type="entry name" value="Periplasmic binding protein-like I"/>
    <property type="match status" value="1"/>
</dbReference>
<gene>
    <name evidence="2" type="primary">urtA</name>
    <name evidence="2" type="ORF">ABZ510_26645</name>
</gene>
<evidence type="ECO:0000313" key="3">
    <source>
        <dbReference type="Proteomes" id="UP001550628"/>
    </source>
</evidence>
<sequence>MNAARTEAPGQPRKGAVSRGTHNRRQRRRARNFLALPAAVCATALAVTACGSSASDQAGASATSCVDTAGPNIKVGSLNSLSGTMAISEVTVRDSIRLAVDEINAAGGVLGKQIQLVGEDGASEPTVFAEKAEKLISSDCVAAVFGGWTSSSRKAMLPVFEDRNALLYYPVQYEGLESSENIFYTGATTNQQIVPALDYLKGRGVKSLYLVGSDYVFPQTANRIIKAYAEANGIEIKGEDYTPLGSTDFSTIVNKVRSADADAVFNTLNGDSNVAFFREYKNVGLTAQDMPVVSVSIAEEEVGGIGVQNIAGQLTAWNYYQTVDNPQNTAFVKAYKAKYGANKPTSDPMEAAYVSVYLWKNTVEKAQSFAVPDVQQAAGGVTFEGPEGLVTIDGENNHITKTARIGEIRPDGLIYSVWDSGAAVEPDPYLAGYSWAEGLGG</sequence>
<dbReference type="PANTHER" id="PTHR47628">
    <property type="match status" value="1"/>
</dbReference>
<dbReference type="InterPro" id="IPR028082">
    <property type="entry name" value="Peripla_BP_I"/>
</dbReference>
<dbReference type="EMBL" id="JBEYBF010000023">
    <property type="protein sequence ID" value="MEU1955426.1"/>
    <property type="molecule type" value="Genomic_DNA"/>
</dbReference>